<organism evidence="1">
    <name type="scientific">Arundo donax</name>
    <name type="common">Giant reed</name>
    <name type="synonym">Donax arundinaceus</name>
    <dbReference type="NCBI Taxonomy" id="35708"/>
    <lineage>
        <taxon>Eukaryota</taxon>
        <taxon>Viridiplantae</taxon>
        <taxon>Streptophyta</taxon>
        <taxon>Embryophyta</taxon>
        <taxon>Tracheophyta</taxon>
        <taxon>Spermatophyta</taxon>
        <taxon>Magnoliopsida</taxon>
        <taxon>Liliopsida</taxon>
        <taxon>Poales</taxon>
        <taxon>Poaceae</taxon>
        <taxon>PACMAD clade</taxon>
        <taxon>Arundinoideae</taxon>
        <taxon>Arundineae</taxon>
        <taxon>Arundo</taxon>
    </lineage>
</organism>
<dbReference type="AlphaFoldDB" id="A0A0A9FDH4"/>
<name>A0A0A9FDH4_ARUDO</name>
<accession>A0A0A9FDH4</accession>
<reference evidence="1" key="2">
    <citation type="journal article" date="2015" name="Data Brief">
        <title>Shoot transcriptome of the giant reed, Arundo donax.</title>
        <authorList>
            <person name="Barrero R.A."/>
            <person name="Guerrero F.D."/>
            <person name="Moolhuijzen P."/>
            <person name="Goolsby J.A."/>
            <person name="Tidwell J."/>
            <person name="Bellgard S.E."/>
            <person name="Bellgard M.I."/>
        </authorList>
    </citation>
    <scope>NUCLEOTIDE SEQUENCE</scope>
    <source>
        <tissue evidence="1">Shoot tissue taken approximately 20 cm above the soil surface</tissue>
    </source>
</reference>
<protein>
    <submittedName>
        <fullName evidence="1">Uncharacterized protein</fullName>
    </submittedName>
</protein>
<proteinExistence type="predicted"/>
<reference evidence="1" key="1">
    <citation type="submission" date="2014-09" db="EMBL/GenBank/DDBJ databases">
        <authorList>
            <person name="Magalhaes I.L.F."/>
            <person name="Oliveira U."/>
            <person name="Santos F.R."/>
            <person name="Vidigal T.H.D.A."/>
            <person name="Brescovit A.D."/>
            <person name="Santos A.J."/>
        </authorList>
    </citation>
    <scope>NUCLEOTIDE SEQUENCE</scope>
    <source>
        <tissue evidence="1">Shoot tissue taken approximately 20 cm above the soil surface</tissue>
    </source>
</reference>
<sequence>MATKGSATQQQQQRGNIQILIKLLHDKIPQRVTCSDDDGTSF</sequence>
<dbReference type="EMBL" id="GBRH01188627">
    <property type="protein sequence ID" value="JAE09269.1"/>
    <property type="molecule type" value="Transcribed_RNA"/>
</dbReference>
<evidence type="ECO:0000313" key="1">
    <source>
        <dbReference type="EMBL" id="JAE09269.1"/>
    </source>
</evidence>